<dbReference type="PANTHER" id="PTHR21310:SF48">
    <property type="entry name" value="AMINOGLYCOSIDE PHOSPHOTRANSFERASE DOMAIN-CONTAINING PROTEIN"/>
    <property type="match status" value="1"/>
</dbReference>
<organism evidence="2 3">
    <name type="scientific">Fusarium venenatum</name>
    <dbReference type="NCBI Taxonomy" id="56646"/>
    <lineage>
        <taxon>Eukaryota</taxon>
        <taxon>Fungi</taxon>
        <taxon>Dikarya</taxon>
        <taxon>Ascomycota</taxon>
        <taxon>Pezizomycotina</taxon>
        <taxon>Sordariomycetes</taxon>
        <taxon>Hypocreomycetidae</taxon>
        <taxon>Hypocreales</taxon>
        <taxon>Nectriaceae</taxon>
        <taxon>Fusarium</taxon>
    </lineage>
</organism>
<protein>
    <recommendedName>
        <fullName evidence="1">Protein kinase domain-containing protein</fullName>
    </recommendedName>
</protein>
<dbReference type="CDD" id="cd05120">
    <property type="entry name" value="APH_ChoK_like"/>
    <property type="match status" value="1"/>
</dbReference>
<keyword evidence="3" id="KW-1185">Reference proteome</keyword>
<reference evidence="3" key="1">
    <citation type="submission" date="2014-10" db="EMBL/GenBank/DDBJ databases">
        <authorList>
            <person name="King R."/>
        </authorList>
    </citation>
    <scope>NUCLEOTIDE SEQUENCE [LARGE SCALE GENOMIC DNA]</scope>
    <source>
        <strain evidence="3">A3/5</strain>
    </source>
</reference>
<proteinExistence type="predicted"/>
<dbReference type="InterPro" id="IPR051678">
    <property type="entry name" value="AGP_Transferase"/>
</dbReference>
<dbReference type="SUPFAM" id="SSF56112">
    <property type="entry name" value="Protein kinase-like (PK-like)"/>
    <property type="match status" value="1"/>
</dbReference>
<dbReference type="InterPro" id="IPR000719">
    <property type="entry name" value="Prot_kinase_dom"/>
</dbReference>
<dbReference type="EMBL" id="LN649231">
    <property type="protein sequence ID" value="CEI68007.1"/>
    <property type="molecule type" value="Genomic_DNA"/>
</dbReference>
<dbReference type="GO" id="GO:0005524">
    <property type="term" value="F:ATP binding"/>
    <property type="evidence" value="ECO:0007669"/>
    <property type="project" value="InterPro"/>
</dbReference>
<accession>A0A2L2TS03</accession>
<sequence>MSFVYRILRSYTSMMVRGRGIPPFIHSSQITTELITPPLSTCLSLVRICEQSLPGSEEVAADVIQREMNNLYDKHATYDNASLLAAFQAHLIYSMVLFFYLTPGGPVPFLRQAVIKLQEIACVCSRRGLMSVSEQQGIRPKWEDWIVAEAKRRTLFTMYFFDNVLSAQDGFSIYLGTELKGLPAPSSKALWQSSVRQEWEKIYNIHLADWVDSLFRIDELWPIPDDLDEDGVWASGHHNSFIQPDPPLRLSFCSLRFQAFISQSPPPSIWPQDKMAPRTPTIAEIRASTEVLSPPDASAKVVKVGTFAVKFGHTVSLQEAEALRFVSTNSRVPVPELFETIVEPESGVIFIIMEYIDGKSLGDLWPSLEASDKPEITDQLHAALQDLRSLEPQSPSYFGSVDRQPLIDGIFWTPDQDPSTSGPFNREEDLNEGILKRLAETEPQAHLILLRTLMSATLCNHQVKFTHGDLQPKNILVKRTGLDGSQRQKYEVIIIDWEISGWYPEYWEFCNATVAGRFRPEWLDVVQDIMHVYTSEYLMIQTIRSLLFY</sequence>
<name>A0A2L2TS03_9HYPO</name>
<evidence type="ECO:0000259" key="1">
    <source>
        <dbReference type="PROSITE" id="PS50011"/>
    </source>
</evidence>
<dbReference type="AlphaFoldDB" id="A0A2L2TS03"/>
<evidence type="ECO:0000313" key="3">
    <source>
        <dbReference type="Proteomes" id="UP000245910"/>
    </source>
</evidence>
<dbReference type="InterPro" id="IPR002575">
    <property type="entry name" value="Aminoglycoside_PTrfase"/>
</dbReference>
<dbReference type="Proteomes" id="UP000245910">
    <property type="component" value="Chromosome III"/>
</dbReference>
<dbReference type="PROSITE" id="PS50011">
    <property type="entry name" value="PROTEIN_KINASE_DOM"/>
    <property type="match status" value="1"/>
</dbReference>
<dbReference type="Pfam" id="PF01636">
    <property type="entry name" value="APH"/>
    <property type="match status" value="1"/>
</dbReference>
<dbReference type="Gene3D" id="3.90.1200.10">
    <property type="match status" value="1"/>
</dbReference>
<dbReference type="GO" id="GO:0004672">
    <property type="term" value="F:protein kinase activity"/>
    <property type="evidence" value="ECO:0007669"/>
    <property type="project" value="InterPro"/>
</dbReference>
<dbReference type="InterPro" id="IPR011009">
    <property type="entry name" value="Kinase-like_dom_sf"/>
</dbReference>
<evidence type="ECO:0000313" key="2">
    <source>
        <dbReference type="EMBL" id="CEI68007.1"/>
    </source>
</evidence>
<dbReference type="PANTHER" id="PTHR21310">
    <property type="entry name" value="AMINOGLYCOSIDE PHOSPHOTRANSFERASE-RELATED-RELATED"/>
    <property type="match status" value="1"/>
</dbReference>
<feature type="domain" description="Protein kinase" evidence="1">
    <location>
        <begin position="255"/>
        <end position="549"/>
    </location>
</feature>